<evidence type="ECO:0000259" key="2">
    <source>
        <dbReference type="Pfam" id="PF00561"/>
    </source>
</evidence>
<evidence type="ECO:0000313" key="3">
    <source>
        <dbReference type="EMBL" id="GAA1649194.1"/>
    </source>
</evidence>
<organism evidence="3 4">
    <name type="scientific">Kribbella alba</name>
    <dbReference type="NCBI Taxonomy" id="190197"/>
    <lineage>
        <taxon>Bacteria</taxon>
        <taxon>Bacillati</taxon>
        <taxon>Actinomycetota</taxon>
        <taxon>Actinomycetes</taxon>
        <taxon>Propionibacteriales</taxon>
        <taxon>Kribbellaceae</taxon>
        <taxon>Kribbella</taxon>
    </lineage>
</organism>
<dbReference type="Proteomes" id="UP001501319">
    <property type="component" value="Unassembled WGS sequence"/>
</dbReference>
<dbReference type="Pfam" id="PF00561">
    <property type="entry name" value="Abhydrolase_1"/>
    <property type="match status" value="1"/>
</dbReference>
<feature type="domain" description="AB hydrolase-1" evidence="2">
    <location>
        <begin position="28"/>
        <end position="139"/>
    </location>
</feature>
<dbReference type="PANTHER" id="PTHR43433">
    <property type="entry name" value="HYDROLASE, ALPHA/BETA FOLD FAMILY PROTEIN"/>
    <property type="match status" value="1"/>
</dbReference>
<dbReference type="Gene3D" id="3.40.50.1820">
    <property type="entry name" value="alpha/beta hydrolase"/>
    <property type="match status" value="1"/>
</dbReference>
<keyword evidence="3" id="KW-0378">Hydrolase</keyword>
<comment type="caution">
    <text evidence="3">The sequence shown here is derived from an EMBL/GenBank/DDBJ whole genome shotgun (WGS) entry which is preliminary data.</text>
</comment>
<dbReference type="InterPro" id="IPR050471">
    <property type="entry name" value="AB_hydrolase"/>
</dbReference>
<feature type="region of interest" description="Disordered" evidence="1">
    <location>
        <begin position="274"/>
        <end position="297"/>
    </location>
</feature>
<reference evidence="3 4" key="1">
    <citation type="journal article" date="2019" name="Int. J. Syst. Evol. Microbiol.">
        <title>The Global Catalogue of Microorganisms (GCM) 10K type strain sequencing project: providing services to taxonomists for standard genome sequencing and annotation.</title>
        <authorList>
            <consortium name="The Broad Institute Genomics Platform"/>
            <consortium name="The Broad Institute Genome Sequencing Center for Infectious Disease"/>
            <person name="Wu L."/>
            <person name="Ma J."/>
        </authorList>
    </citation>
    <scope>NUCLEOTIDE SEQUENCE [LARGE SCALE GENOMIC DNA]</scope>
    <source>
        <strain evidence="3 4">JCM 14306</strain>
    </source>
</reference>
<dbReference type="RefSeq" id="WP_344113973.1">
    <property type="nucleotide sequence ID" value="NZ_BAAANE010000007.1"/>
</dbReference>
<dbReference type="PANTHER" id="PTHR43433:SF10">
    <property type="entry name" value="AB HYDROLASE-1 DOMAIN-CONTAINING PROTEIN"/>
    <property type="match status" value="1"/>
</dbReference>
<gene>
    <name evidence="3" type="ORF">GCM10009744_45810</name>
</gene>
<protein>
    <submittedName>
        <fullName evidence="3">Alpha/beta hydrolase</fullName>
    </submittedName>
</protein>
<sequence>MTHPETSELVRADGTVLRYCLYGPPDGYPVVSHNGSPSSRWKWPTLVESMRRSKLRLLVYDRPGYGGSTRRPGRTVADAVDDVRALADAQRWDQFAVFGGSGGGPHALACAALLADRVISCAVLSGVKPADPGTPVPEEAELRSQLAEVAAEIMGRIDDGGPELPTGPGPAARDDPDAMARLRATFVDGTHGWVDDSFALARPWGFDLATITVPVGLWRGTNDANVPPEHADYLLAHIPTAQGHVYTGGHLPGAAVYDEIYDWLHTSRGSSQRAQVSSSMDESRAITLNNSLSRPEA</sequence>
<dbReference type="InterPro" id="IPR000073">
    <property type="entry name" value="AB_hydrolase_1"/>
</dbReference>
<dbReference type="InterPro" id="IPR029058">
    <property type="entry name" value="AB_hydrolase_fold"/>
</dbReference>
<dbReference type="GO" id="GO:0016787">
    <property type="term" value="F:hydrolase activity"/>
    <property type="evidence" value="ECO:0007669"/>
    <property type="project" value="UniProtKB-KW"/>
</dbReference>
<evidence type="ECO:0000313" key="4">
    <source>
        <dbReference type="Proteomes" id="UP001501319"/>
    </source>
</evidence>
<dbReference type="SUPFAM" id="SSF53474">
    <property type="entry name" value="alpha/beta-Hydrolases"/>
    <property type="match status" value="1"/>
</dbReference>
<proteinExistence type="predicted"/>
<evidence type="ECO:0000256" key="1">
    <source>
        <dbReference type="SAM" id="MobiDB-lite"/>
    </source>
</evidence>
<keyword evidence="4" id="KW-1185">Reference proteome</keyword>
<name>A0ABN2FIY5_9ACTN</name>
<dbReference type="EMBL" id="BAAANE010000007">
    <property type="protein sequence ID" value="GAA1649194.1"/>
    <property type="molecule type" value="Genomic_DNA"/>
</dbReference>
<accession>A0ABN2FIY5</accession>